<dbReference type="PANTHER" id="PTHR46082">
    <property type="entry name" value="ATP/GTP-BINDING PROTEIN-RELATED"/>
    <property type="match status" value="1"/>
</dbReference>
<dbReference type="AlphaFoldDB" id="A0A8H4CIQ5"/>
<dbReference type="Gene3D" id="3.40.50.300">
    <property type="entry name" value="P-loop containing nucleotide triphosphate hydrolases"/>
    <property type="match status" value="1"/>
</dbReference>
<accession>A0A8H4CIQ5</accession>
<reference evidence="1" key="1">
    <citation type="journal article" date="2020" name="Phytopathology">
        <title>Genome sequence and comparative analysis of Colletotrichum gloeosporioides isolated from Liriodendron leaves.</title>
        <authorList>
            <person name="Fu F.F."/>
            <person name="Hao Z."/>
            <person name="Wang P."/>
            <person name="Lu Y."/>
            <person name="Xue L.J."/>
            <person name="Wei G."/>
            <person name="Tian Y."/>
            <person name="Baishi H."/>
            <person name="Xu H."/>
            <person name="Shi J."/>
            <person name="Cheng T."/>
            <person name="Wang G."/>
            <person name="Yi Y."/>
            <person name="Chen J."/>
        </authorList>
    </citation>
    <scope>NUCLEOTIDE SEQUENCE</scope>
    <source>
        <strain evidence="1">Lc1</strain>
    </source>
</reference>
<dbReference type="InterPro" id="IPR027417">
    <property type="entry name" value="P-loop_NTPase"/>
</dbReference>
<proteinExistence type="predicted"/>
<evidence type="ECO:0000313" key="1">
    <source>
        <dbReference type="EMBL" id="KAF3804703.1"/>
    </source>
</evidence>
<dbReference type="Gene3D" id="1.25.40.10">
    <property type="entry name" value="Tetratricopeptide repeat domain"/>
    <property type="match status" value="3"/>
</dbReference>
<protein>
    <recommendedName>
        <fullName evidence="3">AAA+ ATPase domain-containing protein</fullName>
    </recommendedName>
</protein>
<dbReference type="GeneID" id="69019315"/>
<sequence length="921" mass="104034">MSAKRLVRNDVPSCLQSSSVIWSAKHNIEPRIVVVYGLAGVGKSHLCLESIADNEKSVFYLDASNRASADTSYTQISQVCNVPSGGDVDLADTNRLTRAWLAGRKNPWLLMIDNADSSGVSLKNYIPTKGPGVVIITTTDERFANLSKTFCEVKPLDRQQAKKLLLRYKRIDMELCENESQAAEVLAADLLGGLPLAIAQAGSYIFNRRCKFTEYCKSFTEPPTRSLDYISEPKQWPGSQRTVWKTFTISIRRIQGLSEMGAGVAVELLRTLSFLHHEGVPGQLFQKAWENMSTAPTWARYMSLLNSNSPRWDTLEIRAAISILLRYSLMAYKSPHSHEYSVHRLVHTICRESLPKPEREKYGLRAVSLLAVAISSIQTSLSWIDDPSGFEFQKAMLPHIQASLRGQIGLILQEPDIQALAAKALMILRLVKSCSAAGSFSDARALAIDIYEVLRQMSEKNEDLWELLQTIEQQTAEQLAASEAHLGNHDRALELRIIIHDQLIKSGTEGESSCVAMMNMAGSQWMVGRKREALSTAGEVMKRRESVLDPKDPRLLRTRRKLAEYMHGLNKKREALNLRQKILQDAEKQEQTTLVQRIEFLATQNAMADSYQWDGQLHKSFKLRSDVYRGRLDILGEEHPDTLVAQDRLLGTRTSMAPNNQEMEGICRERQKLVEAFTRVYGNYHPYTLEAKVKLGYCYSSIRELTRASKEQNDVLEARQAQFDDNRTSANCMYYLSSMAAVARLSRPLKAFGIRREALSIAQQNKELVSQEAMSKIHNEFLTSWMKSSSREQGRLYILGKRKQLLAEQKSQGEDLAALYTLSSLATDLCHTRFKDNAIKQRTKLLEKQCSLVGEDNPRTLSNKKRLALLLFGGIHGDNSSYSQSGREKALELMEQAERVETNYLGSAHYHVLVNWRKLVD</sequence>
<organism evidence="1 2">
    <name type="scientific">Colletotrichum gloeosporioides</name>
    <name type="common">Anthracnose fungus</name>
    <name type="synonym">Glomerella cingulata</name>
    <dbReference type="NCBI Taxonomy" id="474922"/>
    <lineage>
        <taxon>Eukaryota</taxon>
        <taxon>Fungi</taxon>
        <taxon>Dikarya</taxon>
        <taxon>Ascomycota</taxon>
        <taxon>Pezizomycotina</taxon>
        <taxon>Sordariomycetes</taxon>
        <taxon>Hypocreomycetidae</taxon>
        <taxon>Glomerellales</taxon>
        <taxon>Glomerellaceae</taxon>
        <taxon>Colletotrichum</taxon>
        <taxon>Colletotrichum gloeosporioides species complex</taxon>
    </lineage>
</organism>
<dbReference type="InterPro" id="IPR011990">
    <property type="entry name" value="TPR-like_helical_dom_sf"/>
</dbReference>
<dbReference type="SUPFAM" id="SSF52540">
    <property type="entry name" value="P-loop containing nucleoside triphosphate hydrolases"/>
    <property type="match status" value="1"/>
</dbReference>
<reference evidence="1" key="2">
    <citation type="submission" date="2020-03" db="EMBL/GenBank/DDBJ databases">
        <authorList>
            <person name="Fu F.-F."/>
            <person name="Chen J."/>
        </authorList>
    </citation>
    <scope>NUCLEOTIDE SEQUENCE</scope>
    <source>
        <strain evidence="1">Lc1</strain>
    </source>
</reference>
<dbReference type="InterPro" id="IPR053137">
    <property type="entry name" value="NLR-like"/>
</dbReference>
<gene>
    <name evidence="1" type="ORF">GCG54_00012192</name>
</gene>
<evidence type="ECO:0008006" key="3">
    <source>
        <dbReference type="Google" id="ProtNLM"/>
    </source>
</evidence>
<dbReference type="EMBL" id="WVTB01000049">
    <property type="protein sequence ID" value="KAF3804703.1"/>
    <property type="molecule type" value="Genomic_DNA"/>
</dbReference>
<dbReference type="SUPFAM" id="SSF48452">
    <property type="entry name" value="TPR-like"/>
    <property type="match status" value="1"/>
</dbReference>
<dbReference type="Proteomes" id="UP000613401">
    <property type="component" value="Unassembled WGS sequence"/>
</dbReference>
<comment type="caution">
    <text evidence="1">The sequence shown here is derived from an EMBL/GenBank/DDBJ whole genome shotgun (WGS) entry which is preliminary data.</text>
</comment>
<evidence type="ECO:0000313" key="2">
    <source>
        <dbReference type="Proteomes" id="UP000613401"/>
    </source>
</evidence>
<dbReference type="PANTHER" id="PTHR46082:SF6">
    <property type="entry name" value="AAA+ ATPASE DOMAIN-CONTAINING PROTEIN-RELATED"/>
    <property type="match status" value="1"/>
</dbReference>
<keyword evidence="2" id="KW-1185">Reference proteome</keyword>
<name>A0A8H4CIQ5_COLGL</name>
<dbReference type="RefSeq" id="XP_045263862.1">
    <property type="nucleotide sequence ID" value="XM_045412078.1"/>
</dbReference>